<proteinExistence type="predicted"/>
<organism evidence="1 2">
    <name type="scientific">Daucus carota subsp. sativus</name>
    <name type="common">Carrot</name>
    <dbReference type="NCBI Taxonomy" id="79200"/>
    <lineage>
        <taxon>Eukaryota</taxon>
        <taxon>Viridiplantae</taxon>
        <taxon>Streptophyta</taxon>
        <taxon>Embryophyta</taxon>
        <taxon>Tracheophyta</taxon>
        <taxon>Spermatophyta</taxon>
        <taxon>Magnoliopsida</taxon>
        <taxon>eudicotyledons</taxon>
        <taxon>Gunneridae</taxon>
        <taxon>Pentapetalae</taxon>
        <taxon>asterids</taxon>
        <taxon>campanulids</taxon>
        <taxon>Apiales</taxon>
        <taxon>Apiaceae</taxon>
        <taxon>Apioideae</taxon>
        <taxon>Scandiceae</taxon>
        <taxon>Daucinae</taxon>
        <taxon>Daucus</taxon>
        <taxon>Daucus sect. Daucus</taxon>
    </lineage>
</organism>
<dbReference type="InterPro" id="IPR005050">
    <property type="entry name" value="Enod93"/>
</dbReference>
<reference evidence="1" key="1">
    <citation type="journal article" date="2016" name="Nat. Genet.">
        <title>A high-quality carrot genome assembly provides new insights into carotenoid accumulation and asterid genome evolution.</title>
        <authorList>
            <person name="Iorizzo M."/>
            <person name="Ellison S."/>
            <person name="Senalik D."/>
            <person name="Zeng P."/>
            <person name="Satapoomin P."/>
            <person name="Huang J."/>
            <person name="Bowman M."/>
            <person name="Iovene M."/>
            <person name="Sanseverino W."/>
            <person name="Cavagnaro P."/>
            <person name="Yildiz M."/>
            <person name="Macko-Podgorni A."/>
            <person name="Moranska E."/>
            <person name="Grzebelus E."/>
            <person name="Grzebelus D."/>
            <person name="Ashrafi H."/>
            <person name="Zheng Z."/>
            <person name="Cheng S."/>
            <person name="Spooner D."/>
            <person name="Van Deynze A."/>
            <person name="Simon P."/>
        </authorList>
    </citation>
    <scope>NUCLEOTIDE SEQUENCE</scope>
    <source>
        <tissue evidence="1">Leaf</tissue>
    </source>
</reference>
<reference evidence="1" key="2">
    <citation type="submission" date="2022-03" db="EMBL/GenBank/DDBJ databases">
        <title>Draft title - Genomic analysis of global carrot germplasm unveils the trajectory of domestication and the origin of high carotenoid orange carrot.</title>
        <authorList>
            <person name="Iorizzo M."/>
            <person name="Ellison S."/>
            <person name="Senalik D."/>
            <person name="Macko-Podgorni A."/>
            <person name="Grzebelus D."/>
            <person name="Bostan H."/>
            <person name="Rolling W."/>
            <person name="Curaba J."/>
            <person name="Simon P."/>
        </authorList>
    </citation>
    <scope>NUCLEOTIDE SEQUENCE</scope>
    <source>
        <tissue evidence="1">Leaf</tissue>
    </source>
</reference>
<protein>
    <submittedName>
        <fullName evidence="1">Uncharacterized protein</fullName>
    </submittedName>
</protein>
<evidence type="ECO:0000313" key="2">
    <source>
        <dbReference type="Proteomes" id="UP000077755"/>
    </source>
</evidence>
<dbReference type="Proteomes" id="UP000077755">
    <property type="component" value="Chromosome 1"/>
</dbReference>
<gene>
    <name evidence="1" type="ORF">DCAR_0100567</name>
</gene>
<dbReference type="AlphaFoldDB" id="A0AAF1AIL3"/>
<dbReference type="Pfam" id="PF03386">
    <property type="entry name" value="ENOD93"/>
    <property type="match status" value="1"/>
</dbReference>
<sequence length="136" mass="14809">MCPSVLNAGYTDEIGGLNIASLECLSGIARAYLSPHYPAAMLLPDYLNFCNFHNLHFAYGDADVQNAVFAGLKSLGITAGVTYASVTLANRHIPWARKNLNYTGRTLIVCGGTVAVHVRSDYRSSDLRNPEEKYPV</sequence>
<keyword evidence="2" id="KW-1185">Reference proteome</keyword>
<name>A0AAF1AIL3_DAUCS</name>
<accession>A0AAF1AIL3</accession>
<dbReference type="EMBL" id="CP093343">
    <property type="protein sequence ID" value="WOG81420.1"/>
    <property type="molecule type" value="Genomic_DNA"/>
</dbReference>
<evidence type="ECO:0000313" key="1">
    <source>
        <dbReference type="EMBL" id="WOG81420.1"/>
    </source>
</evidence>